<keyword evidence="2" id="KW-1185">Reference proteome</keyword>
<organism evidence="1 2">
    <name type="scientific">Serendipita vermifera MAFF 305830</name>
    <dbReference type="NCBI Taxonomy" id="933852"/>
    <lineage>
        <taxon>Eukaryota</taxon>
        <taxon>Fungi</taxon>
        <taxon>Dikarya</taxon>
        <taxon>Basidiomycota</taxon>
        <taxon>Agaricomycotina</taxon>
        <taxon>Agaricomycetes</taxon>
        <taxon>Sebacinales</taxon>
        <taxon>Serendipitaceae</taxon>
        <taxon>Serendipita</taxon>
    </lineage>
</organism>
<reference evidence="1 2" key="1">
    <citation type="submission" date="2014-04" db="EMBL/GenBank/DDBJ databases">
        <authorList>
            <consortium name="DOE Joint Genome Institute"/>
            <person name="Kuo A."/>
            <person name="Zuccaro A."/>
            <person name="Kohler A."/>
            <person name="Nagy L.G."/>
            <person name="Floudas D."/>
            <person name="Copeland A."/>
            <person name="Barry K.W."/>
            <person name="Cichocki N."/>
            <person name="Veneault-Fourrey C."/>
            <person name="LaButti K."/>
            <person name="Lindquist E.A."/>
            <person name="Lipzen A."/>
            <person name="Lundell T."/>
            <person name="Morin E."/>
            <person name="Murat C."/>
            <person name="Sun H."/>
            <person name="Tunlid A."/>
            <person name="Henrissat B."/>
            <person name="Grigoriev I.V."/>
            <person name="Hibbett D.S."/>
            <person name="Martin F."/>
            <person name="Nordberg H.P."/>
            <person name="Cantor M.N."/>
            <person name="Hua S.X."/>
        </authorList>
    </citation>
    <scope>NUCLEOTIDE SEQUENCE [LARGE SCALE GENOMIC DNA]</scope>
    <source>
        <strain evidence="1 2">MAFF 305830</strain>
    </source>
</reference>
<reference evidence="2" key="2">
    <citation type="submission" date="2015-01" db="EMBL/GenBank/DDBJ databases">
        <title>Evolutionary Origins and Diversification of the Mycorrhizal Mutualists.</title>
        <authorList>
            <consortium name="DOE Joint Genome Institute"/>
            <consortium name="Mycorrhizal Genomics Consortium"/>
            <person name="Kohler A."/>
            <person name="Kuo A."/>
            <person name="Nagy L.G."/>
            <person name="Floudas D."/>
            <person name="Copeland A."/>
            <person name="Barry K.W."/>
            <person name="Cichocki N."/>
            <person name="Veneault-Fourrey C."/>
            <person name="LaButti K."/>
            <person name="Lindquist E.A."/>
            <person name="Lipzen A."/>
            <person name="Lundell T."/>
            <person name="Morin E."/>
            <person name="Murat C."/>
            <person name="Riley R."/>
            <person name="Ohm R."/>
            <person name="Sun H."/>
            <person name="Tunlid A."/>
            <person name="Henrissat B."/>
            <person name="Grigoriev I.V."/>
            <person name="Hibbett D.S."/>
            <person name="Martin F."/>
        </authorList>
    </citation>
    <scope>NUCLEOTIDE SEQUENCE [LARGE SCALE GENOMIC DNA]</scope>
    <source>
        <strain evidence="2">MAFF 305830</strain>
    </source>
</reference>
<name>A0A0C2X2Z1_SERVB</name>
<protein>
    <submittedName>
        <fullName evidence="1">Uncharacterized protein</fullName>
    </submittedName>
</protein>
<evidence type="ECO:0000313" key="2">
    <source>
        <dbReference type="Proteomes" id="UP000054097"/>
    </source>
</evidence>
<evidence type="ECO:0000313" key="1">
    <source>
        <dbReference type="EMBL" id="KIM23832.1"/>
    </source>
</evidence>
<dbReference type="EMBL" id="KN824331">
    <property type="protein sequence ID" value="KIM23832.1"/>
    <property type="molecule type" value="Genomic_DNA"/>
</dbReference>
<gene>
    <name evidence="1" type="ORF">M408DRAFT_332114</name>
</gene>
<dbReference type="AlphaFoldDB" id="A0A0C2X2Z1"/>
<dbReference type="HOGENOM" id="CLU_2814024_0_0_1"/>
<accession>A0A0C2X2Z1</accession>
<proteinExistence type="predicted"/>
<dbReference type="Proteomes" id="UP000054097">
    <property type="component" value="Unassembled WGS sequence"/>
</dbReference>
<sequence>MNFMCQLQCLQRAMAHLEGGGQPPHRNQCLQVAISVQPCVSLDHIHLEPLRISIPAQSIIDDSKICR</sequence>